<dbReference type="InterPro" id="IPR051013">
    <property type="entry name" value="MBL_superfamily_lactonases"/>
</dbReference>
<evidence type="ECO:0000256" key="2">
    <source>
        <dbReference type="ARBA" id="ARBA00022723"/>
    </source>
</evidence>
<comment type="caution">
    <text evidence="6">The sequence shown here is derived from an EMBL/GenBank/DDBJ whole genome shotgun (WGS) entry which is preliminary data.</text>
</comment>
<dbReference type="EMBL" id="JAADJT010000005">
    <property type="protein sequence ID" value="NGZ85269.1"/>
    <property type="molecule type" value="Genomic_DNA"/>
</dbReference>
<keyword evidence="4" id="KW-0862">Zinc</keyword>
<keyword evidence="7" id="KW-1185">Reference proteome</keyword>
<reference evidence="7" key="2">
    <citation type="submission" date="2023-07" db="EMBL/GenBank/DDBJ databases">
        <title>Duganella aceri sp. nov., isolated from tree sap.</title>
        <authorList>
            <person name="Kim I.S."/>
        </authorList>
    </citation>
    <scope>NUCLEOTIDE SEQUENCE [LARGE SCALE GENOMIC DNA]</scope>
    <source>
        <strain evidence="7">SAP-35</strain>
    </source>
</reference>
<evidence type="ECO:0000313" key="6">
    <source>
        <dbReference type="EMBL" id="NGZ85269.1"/>
    </source>
</evidence>
<dbReference type="Pfam" id="PF00753">
    <property type="entry name" value="Lactamase_B"/>
    <property type="match status" value="1"/>
</dbReference>
<dbReference type="CDD" id="cd07720">
    <property type="entry name" value="OPHC2-like_MBL-fold"/>
    <property type="match status" value="1"/>
</dbReference>
<feature type="domain" description="Metallo-beta-lactamase" evidence="5">
    <location>
        <begin position="73"/>
        <end position="280"/>
    </location>
</feature>
<keyword evidence="3" id="KW-0378">Hydrolase</keyword>
<dbReference type="InterPro" id="IPR001279">
    <property type="entry name" value="Metallo-B-lactamas"/>
</dbReference>
<reference evidence="6 7" key="1">
    <citation type="submission" date="2020-01" db="EMBL/GenBank/DDBJ databases">
        <authorList>
            <person name="Lee S.D."/>
        </authorList>
    </citation>
    <scope>NUCLEOTIDE SEQUENCE [LARGE SCALE GENOMIC DNA]</scope>
    <source>
        <strain evidence="6 7">SAP-35</strain>
    </source>
</reference>
<comment type="similarity">
    <text evidence="1">Belongs to the metallo-beta-lactamase superfamily.</text>
</comment>
<evidence type="ECO:0000256" key="1">
    <source>
        <dbReference type="ARBA" id="ARBA00007749"/>
    </source>
</evidence>
<dbReference type="RefSeq" id="WP_166103601.1">
    <property type="nucleotide sequence ID" value="NZ_JAADJT010000005.1"/>
</dbReference>
<keyword evidence="2" id="KW-0479">Metal-binding</keyword>
<organism evidence="6 7">
    <name type="scientific">Duganella aceris</name>
    <dbReference type="NCBI Taxonomy" id="2703883"/>
    <lineage>
        <taxon>Bacteria</taxon>
        <taxon>Pseudomonadati</taxon>
        <taxon>Pseudomonadota</taxon>
        <taxon>Betaproteobacteria</taxon>
        <taxon>Burkholderiales</taxon>
        <taxon>Oxalobacteraceae</taxon>
        <taxon>Telluria group</taxon>
        <taxon>Duganella</taxon>
    </lineage>
</organism>
<evidence type="ECO:0000259" key="5">
    <source>
        <dbReference type="SMART" id="SM00849"/>
    </source>
</evidence>
<dbReference type="Gene3D" id="3.60.15.10">
    <property type="entry name" value="Ribonuclease Z/Hydroxyacylglutathione hydrolase-like"/>
    <property type="match status" value="1"/>
</dbReference>
<dbReference type="SUPFAM" id="SSF56281">
    <property type="entry name" value="Metallo-hydrolase/oxidoreductase"/>
    <property type="match status" value="1"/>
</dbReference>
<dbReference type="Proteomes" id="UP000666369">
    <property type="component" value="Unassembled WGS sequence"/>
</dbReference>
<name>A0ABX0FKZ9_9BURK</name>
<dbReference type="SMART" id="SM00849">
    <property type="entry name" value="Lactamase_B"/>
    <property type="match status" value="1"/>
</dbReference>
<proteinExistence type="inferred from homology"/>
<sequence length="305" mass="33490">MFSAQQSMHASGVPHEELVPSRYALQVGDIDVLLVSDGVLPLPTRTLATNADPAELATWLEHMGMPPEAFDWSLNVMVARSGDRTILVDAGLGGEFPGFPRAGRFPMRLQAAGIDLASVTDVVITHLHMDHVGGLLVEGIKEQLRPDLRIHLCAEEVRFWASPDFSHTSMPTAVPDVLRSTATHFMNEYRDHLQLFDDKCEIAPGVTARRTGGHSPGHCVVDLVSRGERLTFVGDAVFPAGFDHPDWHNGFEHDPEESVGVRVALFRELAQNGALMAASHLSFPSVGRVAVDGKGFRWMPMLWDY</sequence>
<evidence type="ECO:0000313" key="7">
    <source>
        <dbReference type="Proteomes" id="UP000666369"/>
    </source>
</evidence>
<evidence type="ECO:0000256" key="3">
    <source>
        <dbReference type="ARBA" id="ARBA00022801"/>
    </source>
</evidence>
<gene>
    <name evidence="6" type="ORF">GW587_13505</name>
</gene>
<dbReference type="PANTHER" id="PTHR42978:SF6">
    <property type="entry name" value="QUORUM-QUENCHING LACTONASE YTNP-RELATED"/>
    <property type="match status" value="1"/>
</dbReference>
<evidence type="ECO:0000256" key="4">
    <source>
        <dbReference type="ARBA" id="ARBA00022833"/>
    </source>
</evidence>
<dbReference type="PANTHER" id="PTHR42978">
    <property type="entry name" value="QUORUM-QUENCHING LACTONASE YTNP-RELATED-RELATED"/>
    <property type="match status" value="1"/>
</dbReference>
<dbReference type="InterPro" id="IPR036866">
    <property type="entry name" value="RibonucZ/Hydroxyglut_hydro"/>
</dbReference>
<protein>
    <submittedName>
        <fullName evidence="6">MBL fold metallo-hydrolase</fullName>
    </submittedName>
</protein>
<accession>A0ABX0FKZ9</accession>